<evidence type="ECO:0000256" key="1">
    <source>
        <dbReference type="SAM" id="MobiDB-lite"/>
    </source>
</evidence>
<dbReference type="EMBL" id="JBGFTU010000035">
    <property type="protein sequence ID" value="MEZ0166943.1"/>
    <property type="molecule type" value="Genomic_DNA"/>
</dbReference>
<comment type="caution">
    <text evidence="2">The sequence shown here is derived from an EMBL/GenBank/DDBJ whole genome shotgun (WGS) entry which is preliminary data.</text>
</comment>
<sequence>MLALARAVTTKNALLLDAAGRAQQGDNGNALFVSLEQAVASGHAFTVEPREGLIALDVDTVDGELPAWLDQARVFCADQGCHLVEVTSGGASGGRHLWVVLPVGWGNRDFADALRQAVPALATKEQSRQVRHTQATRPPLSIHRSGSQPQLVSPTTVDAALQLLTGPRPNQTNGISPGIQQLLCEGTDRGRDVALFSIALSFVNAGYTFTDYEWALERSRFRGHGIKLQVARSRLDADTLTQTPAASSIPAPNDVG</sequence>
<organism evidence="2 3">
    <name type="scientific">Kineococcus halophytocola</name>
    <dbReference type="NCBI Taxonomy" id="3234027"/>
    <lineage>
        <taxon>Bacteria</taxon>
        <taxon>Bacillati</taxon>
        <taxon>Actinomycetota</taxon>
        <taxon>Actinomycetes</taxon>
        <taxon>Kineosporiales</taxon>
        <taxon>Kineosporiaceae</taxon>
        <taxon>Kineococcus</taxon>
    </lineage>
</organism>
<dbReference type="Proteomes" id="UP001565927">
    <property type="component" value="Unassembled WGS sequence"/>
</dbReference>
<evidence type="ECO:0000313" key="3">
    <source>
        <dbReference type="Proteomes" id="UP001565927"/>
    </source>
</evidence>
<dbReference type="RefSeq" id="WP_370443151.1">
    <property type="nucleotide sequence ID" value="NZ_JBGFTU010000035.1"/>
</dbReference>
<evidence type="ECO:0008006" key="4">
    <source>
        <dbReference type="Google" id="ProtNLM"/>
    </source>
</evidence>
<proteinExistence type="predicted"/>
<gene>
    <name evidence="2" type="ORF">AB2L27_19485</name>
</gene>
<evidence type="ECO:0000313" key="2">
    <source>
        <dbReference type="EMBL" id="MEZ0166943.1"/>
    </source>
</evidence>
<feature type="region of interest" description="Disordered" evidence="1">
    <location>
        <begin position="125"/>
        <end position="151"/>
    </location>
</feature>
<accession>A0ABV4H5U2</accession>
<keyword evidence="3" id="KW-1185">Reference proteome</keyword>
<protein>
    <recommendedName>
        <fullName evidence="4">Primase C-terminal 1 domain-containing protein</fullName>
    </recommendedName>
</protein>
<feature type="non-terminal residue" evidence="2">
    <location>
        <position position="256"/>
    </location>
</feature>
<reference evidence="2 3" key="1">
    <citation type="submission" date="2024-07" db="EMBL/GenBank/DDBJ databases">
        <authorList>
            <person name="Thanompreechachai J."/>
            <person name="Duangmal K."/>
        </authorList>
    </citation>
    <scope>NUCLEOTIDE SEQUENCE [LARGE SCALE GENOMIC DNA]</scope>
    <source>
        <strain evidence="2 3">LSe6-4</strain>
    </source>
</reference>
<name>A0ABV4H5U2_9ACTN</name>